<evidence type="ECO:0000313" key="2">
    <source>
        <dbReference type="EMBL" id="CEM61530.1"/>
    </source>
</evidence>
<evidence type="ECO:0000313" key="3">
    <source>
        <dbReference type="Proteomes" id="UP000042527"/>
    </source>
</evidence>
<dbReference type="AlphaFoldDB" id="A0A0B7GX91"/>
<dbReference type="SMART" id="SM00834">
    <property type="entry name" value="CxxC_CXXC_SSSS"/>
    <property type="match status" value="1"/>
</dbReference>
<reference evidence="3" key="1">
    <citation type="submission" date="2015-01" db="EMBL/GenBank/DDBJ databases">
        <authorList>
            <person name="Manzoor Shahid"/>
            <person name="Zubair Saima"/>
        </authorList>
    </citation>
    <scope>NUCLEOTIDE SEQUENCE [LARGE SCALE GENOMIC DNA]</scope>
    <source>
        <strain evidence="3">V1</strain>
    </source>
</reference>
<dbReference type="NCBIfam" id="TIGR02605">
    <property type="entry name" value="CxxC_CxxC_SSSS"/>
    <property type="match status" value="1"/>
</dbReference>
<dbReference type="InterPro" id="IPR013429">
    <property type="entry name" value="Regulatory_FmdB_Zinc_ribbon"/>
</dbReference>
<protein>
    <submittedName>
        <fullName evidence="2">Putative regulatory protein (CxxC_CxxC_SSSS)</fullName>
    </submittedName>
</protein>
<evidence type="ECO:0000259" key="1">
    <source>
        <dbReference type="SMART" id="SM00834"/>
    </source>
</evidence>
<keyword evidence="3" id="KW-1185">Reference proteome</keyword>
<organism evidence="2 3">
    <name type="scientific">Treponema phagedenis</name>
    <dbReference type="NCBI Taxonomy" id="162"/>
    <lineage>
        <taxon>Bacteria</taxon>
        <taxon>Pseudomonadati</taxon>
        <taxon>Spirochaetota</taxon>
        <taxon>Spirochaetia</taxon>
        <taxon>Spirochaetales</taxon>
        <taxon>Treponemataceae</taxon>
        <taxon>Treponema</taxon>
    </lineage>
</organism>
<sequence length="89" mass="9730">MPTYEYICDSCGNDFEVVKKFSDAPEKSCPKCGMPVRQVFSANFGINFTGSGFYTTDTAKQKSNDTVQATSSCLQQGHKSCCACHAHNE</sequence>
<dbReference type="Proteomes" id="UP000042527">
    <property type="component" value="Unassembled WGS sequence"/>
</dbReference>
<dbReference type="GeneID" id="57753130"/>
<name>A0A0B7GX91_TREPH</name>
<dbReference type="OrthoDB" id="9813321at2"/>
<dbReference type="PANTHER" id="PTHR34404:SF2">
    <property type="entry name" value="CONSERVED SERINE RICH PROTEIN"/>
    <property type="match status" value="1"/>
</dbReference>
<dbReference type="Pfam" id="PF09723">
    <property type="entry name" value="Zn_ribbon_8"/>
    <property type="match status" value="1"/>
</dbReference>
<dbReference type="EMBL" id="CDNC01000012">
    <property type="protein sequence ID" value="CEM61530.1"/>
    <property type="molecule type" value="Genomic_DNA"/>
</dbReference>
<dbReference type="PANTHER" id="PTHR34404">
    <property type="entry name" value="REGULATORY PROTEIN, FMDB FAMILY"/>
    <property type="match status" value="1"/>
</dbReference>
<gene>
    <name evidence="2" type="ORF">TPHV1_20067</name>
</gene>
<proteinExistence type="predicted"/>
<dbReference type="RefSeq" id="WP_024753592.1">
    <property type="nucleotide sequence ID" value="NZ_CDNC01000012.1"/>
</dbReference>
<feature type="domain" description="Putative regulatory protein FmdB zinc ribbon" evidence="1">
    <location>
        <begin position="1"/>
        <end position="41"/>
    </location>
</feature>
<accession>A0A0B7GX91</accession>